<reference evidence="1" key="1">
    <citation type="submission" date="2020-11" db="EMBL/GenBank/DDBJ databases">
        <authorList>
            <consortium name="DOE Joint Genome Institute"/>
            <person name="Ahrendt S."/>
            <person name="Riley R."/>
            <person name="Andreopoulos W."/>
            <person name="LaButti K."/>
            <person name="Pangilinan J."/>
            <person name="Ruiz-duenas F.J."/>
            <person name="Barrasa J.M."/>
            <person name="Sanchez-Garcia M."/>
            <person name="Camarero S."/>
            <person name="Miyauchi S."/>
            <person name="Serrano A."/>
            <person name="Linde D."/>
            <person name="Babiker R."/>
            <person name="Drula E."/>
            <person name="Ayuso-Fernandez I."/>
            <person name="Pacheco R."/>
            <person name="Padilla G."/>
            <person name="Ferreira P."/>
            <person name="Barriuso J."/>
            <person name="Kellner H."/>
            <person name="Castanera R."/>
            <person name="Alfaro M."/>
            <person name="Ramirez L."/>
            <person name="Pisabarro A.G."/>
            <person name="Kuo A."/>
            <person name="Tritt A."/>
            <person name="Lipzen A."/>
            <person name="He G."/>
            <person name="Yan M."/>
            <person name="Ng V."/>
            <person name="Cullen D."/>
            <person name="Martin F."/>
            <person name="Rosso M.-N."/>
            <person name="Henrissat B."/>
            <person name="Hibbett D."/>
            <person name="Martinez A.T."/>
            <person name="Grigoriev I.V."/>
        </authorList>
    </citation>
    <scope>NUCLEOTIDE SEQUENCE</scope>
    <source>
        <strain evidence="1">AH 44721</strain>
    </source>
</reference>
<protein>
    <submittedName>
        <fullName evidence="1">Uncharacterized protein</fullName>
    </submittedName>
</protein>
<dbReference type="AlphaFoldDB" id="A0A9P5NEI9"/>
<name>A0A9P5NEI9_GYMJU</name>
<organism evidence="1 2">
    <name type="scientific">Gymnopilus junonius</name>
    <name type="common">Spectacular rustgill mushroom</name>
    <name type="synonym">Gymnopilus spectabilis subsp. junonius</name>
    <dbReference type="NCBI Taxonomy" id="109634"/>
    <lineage>
        <taxon>Eukaryota</taxon>
        <taxon>Fungi</taxon>
        <taxon>Dikarya</taxon>
        <taxon>Basidiomycota</taxon>
        <taxon>Agaricomycotina</taxon>
        <taxon>Agaricomycetes</taxon>
        <taxon>Agaricomycetidae</taxon>
        <taxon>Agaricales</taxon>
        <taxon>Agaricineae</taxon>
        <taxon>Hymenogastraceae</taxon>
        <taxon>Gymnopilus</taxon>
    </lineage>
</organism>
<dbReference type="EMBL" id="JADNYJ010000131">
    <property type="protein sequence ID" value="KAF8881525.1"/>
    <property type="molecule type" value="Genomic_DNA"/>
</dbReference>
<accession>A0A9P5NEI9</accession>
<comment type="caution">
    <text evidence="1">The sequence shown here is derived from an EMBL/GenBank/DDBJ whole genome shotgun (WGS) entry which is preliminary data.</text>
</comment>
<dbReference type="Proteomes" id="UP000724874">
    <property type="component" value="Unassembled WGS sequence"/>
</dbReference>
<feature type="non-terminal residue" evidence="1">
    <location>
        <position position="225"/>
    </location>
</feature>
<evidence type="ECO:0000313" key="2">
    <source>
        <dbReference type="Proteomes" id="UP000724874"/>
    </source>
</evidence>
<keyword evidence="2" id="KW-1185">Reference proteome</keyword>
<gene>
    <name evidence="1" type="ORF">CPB84DRAFT_1620616</name>
</gene>
<dbReference type="OrthoDB" id="3270451at2759"/>
<sequence>MRPCTPHAVVTLQHSVTMGSHFFAMSTIQDTMIGMMHTFVLEKLVTNTAHNDFLQVIRRMIVFVHGALIRNTVEEDDEARAHVPYPRDMKSLVDLLTLCNMGIMQHIFDFDTYSYATNQPNDELTAEQKDEHWNYDNNAVPLLNRRAAIHARGLARDIISWLNSNYEIRYVEDSEGKPLTGISRMASLYLARQCTGLLTHKKAAVKAGLHGVANCTVRMLRRQIA</sequence>
<evidence type="ECO:0000313" key="1">
    <source>
        <dbReference type="EMBL" id="KAF8881525.1"/>
    </source>
</evidence>
<proteinExistence type="predicted"/>